<dbReference type="InterPro" id="IPR005025">
    <property type="entry name" value="FMN_Rdtase-like_dom"/>
</dbReference>
<dbReference type="Pfam" id="PF03358">
    <property type="entry name" value="FMN_red"/>
    <property type="match status" value="1"/>
</dbReference>
<dbReference type="PANTHER" id="PTHR30543">
    <property type="entry name" value="CHROMATE REDUCTASE"/>
    <property type="match status" value="1"/>
</dbReference>
<dbReference type="AlphaFoldDB" id="A0A4Q6XZB4"/>
<feature type="domain" description="NADPH-dependent FMN reductase-like" evidence="1">
    <location>
        <begin position="1"/>
        <end position="134"/>
    </location>
</feature>
<gene>
    <name evidence="2" type="ORF">EWE74_05830</name>
</gene>
<comment type="caution">
    <text evidence="2">The sequence shown here is derived from an EMBL/GenBank/DDBJ whole genome shotgun (WGS) entry which is preliminary data.</text>
</comment>
<dbReference type="PANTHER" id="PTHR30543:SF21">
    <property type="entry name" value="NAD(P)H-DEPENDENT FMN REDUCTASE LOT6"/>
    <property type="match status" value="1"/>
</dbReference>
<dbReference type="GO" id="GO:0010181">
    <property type="term" value="F:FMN binding"/>
    <property type="evidence" value="ECO:0007669"/>
    <property type="project" value="TreeGrafter"/>
</dbReference>
<dbReference type="EMBL" id="SGIT01000001">
    <property type="protein sequence ID" value="RZF62319.1"/>
    <property type="molecule type" value="Genomic_DNA"/>
</dbReference>
<evidence type="ECO:0000313" key="2">
    <source>
        <dbReference type="EMBL" id="RZF62319.1"/>
    </source>
</evidence>
<name>A0A4Q6XZB4_9SPHI</name>
<dbReference type="RefSeq" id="WP_130140548.1">
    <property type="nucleotide sequence ID" value="NZ_SGIT01000001.1"/>
</dbReference>
<reference evidence="2 3" key="1">
    <citation type="submission" date="2019-02" db="EMBL/GenBank/DDBJ databases">
        <authorList>
            <person name="Li Y."/>
        </authorList>
    </citation>
    <scope>NUCLEOTIDE SEQUENCE [LARGE SCALE GENOMIC DNA]</scope>
    <source>
        <strain evidence="2 3">30C10-4-7</strain>
    </source>
</reference>
<evidence type="ECO:0000259" key="1">
    <source>
        <dbReference type="Pfam" id="PF03358"/>
    </source>
</evidence>
<dbReference type="SUPFAM" id="SSF52218">
    <property type="entry name" value="Flavoproteins"/>
    <property type="match status" value="1"/>
</dbReference>
<dbReference type="InterPro" id="IPR029039">
    <property type="entry name" value="Flavoprotein-like_sf"/>
</dbReference>
<accession>A0A4Q6XZB4</accession>
<dbReference type="OrthoDB" id="5767802at2"/>
<dbReference type="InterPro" id="IPR050712">
    <property type="entry name" value="NAD(P)H-dep_reductase"/>
</dbReference>
<keyword evidence="3" id="KW-1185">Reference proteome</keyword>
<evidence type="ECO:0000313" key="3">
    <source>
        <dbReference type="Proteomes" id="UP000292855"/>
    </source>
</evidence>
<dbReference type="GO" id="GO:0016491">
    <property type="term" value="F:oxidoreductase activity"/>
    <property type="evidence" value="ECO:0007669"/>
    <property type="project" value="InterPro"/>
</dbReference>
<sequence>MNILAFAASNSAQSINKKLVTSVSKYYKESDDVIEILDLNDFDMILFSKEREKELGIPSLAYTFAEKIDQADFILISFAENNGNYNVAYKNLIDWVSRIPNRKIFKNKPVFVMATSNGKRGGQSVLEIAINRLPFDGAEVLESYSLPEFSQNFEEGKGVTNVILRSQLEAKVRKTKRILKQKLEQNN</sequence>
<proteinExistence type="predicted"/>
<protein>
    <submittedName>
        <fullName evidence="2">NADPH-dependent oxidoreductase</fullName>
    </submittedName>
</protein>
<dbReference type="Proteomes" id="UP000292855">
    <property type="component" value="Unassembled WGS sequence"/>
</dbReference>
<dbReference type="Gene3D" id="3.40.50.360">
    <property type="match status" value="1"/>
</dbReference>
<organism evidence="2 3">
    <name type="scientific">Sphingobacterium corticibacterium</name>
    <dbReference type="NCBI Taxonomy" id="2484746"/>
    <lineage>
        <taxon>Bacteria</taxon>
        <taxon>Pseudomonadati</taxon>
        <taxon>Bacteroidota</taxon>
        <taxon>Sphingobacteriia</taxon>
        <taxon>Sphingobacteriales</taxon>
        <taxon>Sphingobacteriaceae</taxon>
        <taxon>Sphingobacterium</taxon>
    </lineage>
</organism>
<dbReference type="GO" id="GO:0005829">
    <property type="term" value="C:cytosol"/>
    <property type="evidence" value="ECO:0007669"/>
    <property type="project" value="TreeGrafter"/>
</dbReference>